<dbReference type="EMBL" id="DF933838">
    <property type="protein sequence ID" value="GAM41306.1"/>
    <property type="molecule type" value="Genomic_DNA"/>
</dbReference>
<organism evidence="1 2">
    <name type="scientific">Talaromyces pinophilus</name>
    <name type="common">Penicillium pinophilum</name>
    <dbReference type="NCBI Taxonomy" id="128442"/>
    <lineage>
        <taxon>Eukaryota</taxon>
        <taxon>Fungi</taxon>
        <taxon>Dikarya</taxon>
        <taxon>Ascomycota</taxon>
        <taxon>Pezizomycotina</taxon>
        <taxon>Eurotiomycetes</taxon>
        <taxon>Eurotiomycetidae</taxon>
        <taxon>Eurotiales</taxon>
        <taxon>Trichocomaceae</taxon>
        <taxon>Talaromyces</taxon>
        <taxon>Talaromyces sect. Talaromyces</taxon>
    </lineage>
</organism>
<comment type="caution">
    <text evidence="1">The sequence shown here is derived from an EMBL/GenBank/DDBJ whole genome shotgun (WGS) entry which is preliminary data.</text>
</comment>
<name>A0A6V8HHK7_TALPI</name>
<accession>A0A6V8HHK7</accession>
<protein>
    <submittedName>
        <fullName evidence="1">Uncharacterized protein</fullName>
    </submittedName>
</protein>
<keyword evidence="2" id="KW-1185">Reference proteome</keyword>
<evidence type="ECO:0000313" key="2">
    <source>
        <dbReference type="Proteomes" id="UP000053095"/>
    </source>
</evidence>
<dbReference type="Proteomes" id="UP000053095">
    <property type="component" value="Unassembled WGS sequence"/>
</dbReference>
<evidence type="ECO:0000313" key="1">
    <source>
        <dbReference type="EMBL" id="GAM41306.1"/>
    </source>
</evidence>
<sequence>MSNETSTEPSHRRILLQQNEDLKAAMKSEDFGDGDKLQQRAETAKHSIGDKFDDITVKALNIIDDMPEDSQRAATRAWLDAAEMIKFAFRFSASVFVEIFDGIRRRDSDAIEKVPKKIEGAVNANSKKIDSMFTNES</sequence>
<gene>
    <name evidence="1" type="ORF">TCE0_042f14331</name>
</gene>
<reference evidence="2" key="1">
    <citation type="journal article" date="2015" name="Genome Announc.">
        <title>Draft genome sequence of Talaromyces cellulolyticus strain Y-94, a source of lignocellulosic biomass-degrading enzymes.</title>
        <authorList>
            <person name="Fujii T."/>
            <person name="Koike H."/>
            <person name="Sawayama S."/>
            <person name="Yano S."/>
            <person name="Inoue H."/>
        </authorList>
    </citation>
    <scope>NUCLEOTIDE SEQUENCE [LARGE SCALE GENOMIC DNA]</scope>
    <source>
        <strain evidence="2">Y-94</strain>
    </source>
</reference>
<dbReference type="AlphaFoldDB" id="A0A6V8HHK7"/>
<proteinExistence type="predicted"/>